<feature type="region of interest" description="Disordered" evidence="2">
    <location>
        <begin position="44"/>
        <end position="199"/>
    </location>
</feature>
<gene>
    <name evidence="3" type="ORF">PILCRDRAFT_815564</name>
</gene>
<dbReference type="HOGENOM" id="CLU_016818_0_0_1"/>
<feature type="coiled-coil region" evidence="1">
    <location>
        <begin position="448"/>
        <end position="496"/>
    </location>
</feature>
<evidence type="ECO:0000313" key="4">
    <source>
        <dbReference type="Proteomes" id="UP000054166"/>
    </source>
</evidence>
<reference evidence="4" key="2">
    <citation type="submission" date="2015-01" db="EMBL/GenBank/DDBJ databases">
        <title>Evolutionary Origins and Diversification of the Mycorrhizal Mutualists.</title>
        <authorList>
            <consortium name="DOE Joint Genome Institute"/>
            <consortium name="Mycorrhizal Genomics Consortium"/>
            <person name="Kohler A."/>
            <person name="Kuo A."/>
            <person name="Nagy L.G."/>
            <person name="Floudas D."/>
            <person name="Copeland A."/>
            <person name="Barry K.W."/>
            <person name="Cichocki N."/>
            <person name="Veneault-Fourrey C."/>
            <person name="LaButti K."/>
            <person name="Lindquist E.A."/>
            <person name="Lipzen A."/>
            <person name="Lundell T."/>
            <person name="Morin E."/>
            <person name="Murat C."/>
            <person name="Riley R."/>
            <person name="Ohm R."/>
            <person name="Sun H."/>
            <person name="Tunlid A."/>
            <person name="Henrissat B."/>
            <person name="Grigoriev I.V."/>
            <person name="Hibbett D.S."/>
            <person name="Martin F."/>
        </authorList>
    </citation>
    <scope>NUCLEOTIDE SEQUENCE [LARGE SCALE GENOMIC DNA]</scope>
    <source>
        <strain evidence="4">F 1598</strain>
    </source>
</reference>
<dbReference type="Proteomes" id="UP000054166">
    <property type="component" value="Unassembled WGS sequence"/>
</dbReference>
<feature type="compositionally biased region" description="Polar residues" evidence="2">
    <location>
        <begin position="105"/>
        <end position="117"/>
    </location>
</feature>
<feature type="region of interest" description="Disordered" evidence="2">
    <location>
        <begin position="327"/>
        <end position="352"/>
    </location>
</feature>
<feature type="compositionally biased region" description="Low complexity" evidence="2">
    <location>
        <begin position="125"/>
        <end position="135"/>
    </location>
</feature>
<feature type="compositionally biased region" description="Pro residues" evidence="2">
    <location>
        <begin position="164"/>
        <end position="176"/>
    </location>
</feature>
<evidence type="ECO:0000313" key="3">
    <source>
        <dbReference type="EMBL" id="KIM87104.1"/>
    </source>
</evidence>
<organism evidence="3 4">
    <name type="scientific">Piloderma croceum (strain F 1598)</name>
    <dbReference type="NCBI Taxonomy" id="765440"/>
    <lineage>
        <taxon>Eukaryota</taxon>
        <taxon>Fungi</taxon>
        <taxon>Dikarya</taxon>
        <taxon>Basidiomycota</taxon>
        <taxon>Agaricomycotina</taxon>
        <taxon>Agaricomycetes</taxon>
        <taxon>Agaricomycetidae</taxon>
        <taxon>Atheliales</taxon>
        <taxon>Atheliaceae</taxon>
        <taxon>Piloderma</taxon>
    </lineage>
</organism>
<feature type="compositionally biased region" description="Basic and acidic residues" evidence="2">
    <location>
        <begin position="154"/>
        <end position="163"/>
    </location>
</feature>
<dbReference type="STRING" id="765440.A0A0C3G5R6"/>
<proteinExistence type="predicted"/>
<dbReference type="AlphaFoldDB" id="A0A0C3G5R6"/>
<keyword evidence="1" id="KW-0175">Coiled coil</keyword>
<name>A0A0C3G5R6_PILCF</name>
<dbReference type="EMBL" id="KN832980">
    <property type="protein sequence ID" value="KIM87104.1"/>
    <property type="molecule type" value="Genomic_DNA"/>
</dbReference>
<sequence length="588" mass="66096">MPIYKRCNFYHDDGRPRRSSDGSLGCKKYSLGHCRFIHPDEDAWEWSTSSVPPPPSFLHRDDDDDDRPNSPAKRHTSDSRRNSLHSPSSDVYRSLPKGPKRRTSTTRLESPPLSDTINHSRRSRSPAGSASSRDPGPSRRSTDPNRIAPGSGSSRRDEKRPMEPLDPPPPLPPPPSIVTGAKPTTDPTPNKEPPAAEKREVWLERIKLLSESTKSRTEHVKLEAQLLVTRSLMQSIGFANTSEDDKSLITSQISELEEQCKGKKQEFNTMIVKLMETNYWPVLQAPDMSGAEEKYQDLKKVVTELKDVVTKINGDLQLIVTDRNLDRKSGDQGEQAMDGSRRPAKRRRVDDSEEIGVFQDGYTSEEFENIRDSIANLERRLSDVSNDMTQRDADMMDQIIDVVDAKWEDAGPPLSGVDGLGKLQEVQSNLDSDVGALADEIGKLMIREPEITAEIRQLREENAKVREDCASYETRLQQMKEQMERDKKATEALSAALTAHLSRPPSPPSTPTTIPQEYILQILDEPIQDSIRAHIGQLLSRLRTDIETMMRTKNDELYGALWGKLTLTLRAVDAIARKVNQERGIAVP</sequence>
<protein>
    <submittedName>
        <fullName evidence="3">Uncharacterized protein</fullName>
    </submittedName>
</protein>
<feature type="coiled-coil region" evidence="1">
    <location>
        <begin position="246"/>
        <end position="308"/>
    </location>
</feature>
<evidence type="ECO:0000256" key="2">
    <source>
        <dbReference type="SAM" id="MobiDB-lite"/>
    </source>
</evidence>
<accession>A0A0C3G5R6</accession>
<reference evidence="3 4" key="1">
    <citation type="submission" date="2014-04" db="EMBL/GenBank/DDBJ databases">
        <authorList>
            <consortium name="DOE Joint Genome Institute"/>
            <person name="Kuo A."/>
            <person name="Tarkka M."/>
            <person name="Buscot F."/>
            <person name="Kohler A."/>
            <person name="Nagy L.G."/>
            <person name="Floudas D."/>
            <person name="Copeland A."/>
            <person name="Barry K.W."/>
            <person name="Cichocki N."/>
            <person name="Veneault-Fourrey C."/>
            <person name="LaButti K."/>
            <person name="Lindquist E.A."/>
            <person name="Lipzen A."/>
            <person name="Lundell T."/>
            <person name="Morin E."/>
            <person name="Murat C."/>
            <person name="Sun H."/>
            <person name="Tunlid A."/>
            <person name="Henrissat B."/>
            <person name="Grigoriev I.V."/>
            <person name="Hibbett D.S."/>
            <person name="Martin F."/>
            <person name="Nordberg H.P."/>
            <person name="Cantor M.N."/>
            <person name="Hua S.X."/>
        </authorList>
    </citation>
    <scope>NUCLEOTIDE SEQUENCE [LARGE SCALE GENOMIC DNA]</scope>
    <source>
        <strain evidence="3 4">F 1598</strain>
    </source>
</reference>
<dbReference type="OrthoDB" id="2749714at2759"/>
<evidence type="ECO:0000256" key="1">
    <source>
        <dbReference type="SAM" id="Coils"/>
    </source>
</evidence>
<dbReference type="InParanoid" id="A0A0C3G5R6"/>
<keyword evidence="4" id="KW-1185">Reference proteome</keyword>